<comment type="caution">
    <text evidence="1">The sequence shown here is derived from an EMBL/GenBank/DDBJ whole genome shotgun (WGS) entry which is preliminary data.</text>
</comment>
<accession>A0ABV7IWU8</accession>
<dbReference type="Proteomes" id="UP001595547">
    <property type="component" value="Unassembled WGS sequence"/>
</dbReference>
<proteinExistence type="predicted"/>
<reference evidence="2" key="1">
    <citation type="journal article" date="2019" name="Int. J. Syst. Evol. Microbiol.">
        <title>The Global Catalogue of Microorganisms (GCM) 10K type strain sequencing project: providing services to taxonomists for standard genome sequencing and annotation.</title>
        <authorList>
            <consortium name="The Broad Institute Genomics Platform"/>
            <consortium name="The Broad Institute Genome Sequencing Center for Infectious Disease"/>
            <person name="Wu L."/>
            <person name="Ma J."/>
        </authorList>
    </citation>
    <scope>NUCLEOTIDE SEQUENCE [LARGE SCALE GENOMIC DNA]</scope>
    <source>
        <strain evidence="2">KCTC 52039</strain>
    </source>
</reference>
<organism evidence="1 2">
    <name type="scientific">Cypionkella sinensis</name>
    <dbReference type="NCBI Taxonomy" id="1756043"/>
    <lineage>
        <taxon>Bacteria</taxon>
        <taxon>Pseudomonadati</taxon>
        <taxon>Pseudomonadota</taxon>
        <taxon>Alphaproteobacteria</taxon>
        <taxon>Rhodobacterales</taxon>
        <taxon>Paracoccaceae</taxon>
        <taxon>Cypionkella</taxon>
    </lineage>
</organism>
<keyword evidence="2" id="KW-1185">Reference proteome</keyword>
<evidence type="ECO:0000313" key="1">
    <source>
        <dbReference type="EMBL" id="MFC3179861.1"/>
    </source>
</evidence>
<evidence type="ECO:0000313" key="2">
    <source>
        <dbReference type="Proteomes" id="UP001595547"/>
    </source>
</evidence>
<dbReference type="EMBL" id="JBHRTO010000001">
    <property type="protein sequence ID" value="MFC3179861.1"/>
    <property type="molecule type" value="Genomic_DNA"/>
</dbReference>
<sequence length="66" mass="7000">MKAHAIHDLPNDMLTAALSAQSMGLTLLLAEMRALSEVMPGVIVGKPLVSAHVEATEEADFDNMPV</sequence>
<name>A0ABV7IWU8_9RHOB</name>
<protein>
    <submittedName>
        <fullName evidence="1">Uncharacterized protein</fullName>
    </submittedName>
</protein>
<gene>
    <name evidence="1" type="ORF">ACFOGH_02570</name>
</gene>
<dbReference type="RefSeq" id="WP_380071484.1">
    <property type="nucleotide sequence ID" value="NZ_JBHRTO010000001.1"/>
</dbReference>